<keyword evidence="1" id="KW-1133">Transmembrane helix</keyword>
<name>A0A4R2RW86_9RHOB</name>
<gene>
    <name evidence="2" type="ORF">EV663_101664</name>
</gene>
<feature type="transmembrane region" description="Helical" evidence="1">
    <location>
        <begin position="22"/>
        <end position="39"/>
    </location>
</feature>
<keyword evidence="1" id="KW-0812">Transmembrane</keyword>
<keyword evidence="1" id="KW-0472">Membrane</keyword>
<organism evidence="2 3">
    <name type="scientific">Rhodovulum bhavnagarense</name>
    <dbReference type="NCBI Taxonomy" id="992286"/>
    <lineage>
        <taxon>Bacteria</taxon>
        <taxon>Pseudomonadati</taxon>
        <taxon>Pseudomonadota</taxon>
        <taxon>Alphaproteobacteria</taxon>
        <taxon>Rhodobacterales</taxon>
        <taxon>Paracoccaceae</taxon>
        <taxon>Rhodovulum</taxon>
    </lineage>
</organism>
<accession>A0A4R2RW86</accession>
<dbReference type="EMBL" id="SLXU01000001">
    <property type="protein sequence ID" value="TCP63395.1"/>
    <property type="molecule type" value="Genomic_DNA"/>
</dbReference>
<protein>
    <submittedName>
        <fullName evidence="2">Uncharacterized protein</fullName>
    </submittedName>
</protein>
<dbReference type="Proteomes" id="UP000295050">
    <property type="component" value="Unassembled WGS sequence"/>
</dbReference>
<keyword evidence="3" id="KW-1185">Reference proteome</keyword>
<sequence length="41" mass="4633">MQYIQHTVRGLTLLFDINWDRMLFPVAIALALLVAAFLGSL</sequence>
<evidence type="ECO:0000313" key="3">
    <source>
        <dbReference type="Proteomes" id="UP000295050"/>
    </source>
</evidence>
<evidence type="ECO:0000256" key="1">
    <source>
        <dbReference type="SAM" id="Phobius"/>
    </source>
</evidence>
<dbReference type="RefSeq" id="WP_279432535.1">
    <property type="nucleotide sequence ID" value="NZ_SLXU01000001.1"/>
</dbReference>
<dbReference type="AlphaFoldDB" id="A0A4R2RW86"/>
<evidence type="ECO:0000313" key="2">
    <source>
        <dbReference type="EMBL" id="TCP63395.1"/>
    </source>
</evidence>
<comment type="caution">
    <text evidence="2">The sequence shown here is derived from an EMBL/GenBank/DDBJ whole genome shotgun (WGS) entry which is preliminary data.</text>
</comment>
<reference evidence="2 3" key="1">
    <citation type="submission" date="2019-03" db="EMBL/GenBank/DDBJ databases">
        <title>Genomic Encyclopedia of Type Strains, Phase IV (KMG-IV): sequencing the most valuable type-strain genomes for metagenomic binning, comparative biology and taxonomic classification.</title>
        <authorList>
            <person name="Goeker M."/>
        </authorList>
    </citation>
    <scope>NUCLEOTIDE SEQUENCE [LARGE SCALE GENOMIC DNA]</scope>
    <source>
        <strain evidence="2 3">DSM 24766</strain>
    </source>
</reference>
<proteinExistence type="predicted"/>